<evidence type="ECO:0000259" key="1">
    <source>
        <dbReference type="Pfam" id="PF01814"/>
    </source>
</evidence>
<dbReference type="Proteomes" id="UP000588111">
    <property type="component" value="Unassembled WGS sequence"/>
</dbReference>
<dbReference type="InterPro" id="IPR012312">
    <property type="entry name" value="Hemerythrin-like"/>
</dbReference>
<dbReference type="Pfam" id="PF01814">
    <property type="entry name" value="Hemerythrin"/>
    <property type="match status" value="1"/>
</dbReference>
<comment type="caution">
    <text evidence="2">The sequence shown here is derived from an EMBL/GenBank/DDBJ whole genome shotgun (WGS) entry which is preliminary data.</text>
</comment>
<dbReference type="EMBL" id="JACHXL010000002">
    <property type="protein sequence ID" value="MBB3106869.1"/>
    <property type="molecule type" value="Genomic_DNA"/>
</dbReference>
<keyword evidence="3" id="KW-1185">Reference proteome</keyword>
<evidence type="ECO:0000313" key="2">
    <source>
        <dbReference type="EMBL" id="MBB3106869.1"/>
    </source>
</evidence>
<feature type="domain" description="Hemerythrin-like" evidence="1">
    <location>
        <begin position="17"/>
        <end position="132"/>
    </location>
</feature>
<accession>A0A839TCK0</accession>
<dbReference type="CDD" id="cd12108">
    <property type="entry name" value="Hr-like"/>
    <property type="match status" value="1"/>
</dbReference>
<dbReference type="PANTHER" id="PTHR35585">
    <property type="entry name" value="HHE DOMAIN PROTEIN (AFU_ORTHOLOGUE AFUA_4G00730)"/>
    <property type="match status" value="1"/>
</dbReference>
<proteinExistence type="predicted"/>
<sequence>MSNNNNKTNDVNLTQDIFAALIDNHEVQRALCDKLESTKDESQRKAIYEELKLELQSHAAAEERHLYVPVMQHDDGLDLSRHAITEHHEMDEMMETLDDGRIGQEKWDSTCADLIHKVRHHLKEEENEFFKEAKKILDSDLQQRLGSLYQVEYAEFKQTHADD</sequence>
<dbReference type="PANTHER" id="PTHR35585:SF1">
    <property type="entry name" value="HHE DOMAIN PROTEIN (AFU_ORTHOLOGUE AFUA_4G00730)"/>
    <property type="match status" value="1"/>
</dbReference>
<dbReference type="RefSeq" id="WP_183619997.1">
    <property type="nucleotide sequence ID" value="NZ_CAJHAH010000001.1"/>
</dbReference>
<dbReference type="Gene3D" id="1.20.120.520">
    <property type="entry name" value="nmb1532 protein domain like"/>
    <property type="match status" value="1"/>
</dbReference>
<name>A0A839TCK0_9GAMM</name>
<organism evidence="2 3">
    <name type="scientific">Psychrobacter luti</name>
    <dbReference type="NCBI Taxonomy" id="198481"/>
    <lineage>
        <taxon>Bacteria</taxon>
        <taxon>Pseudomonadati</taxon>
        <taxon>Pseudomonadota</taxon>
        <taxon>Gammaproteobacteria</taxon>
        <taxon>Moraxellales</taxon>
        <taxon>Moraxellaceae</taxon>
        <taxon>Psychrobacter</taxon>
    </lineage>
</organism>
<reference evidence="2 3" key="1">
    <citation type="submission" date="2020-08" db="EMBL/GenBank/DDBJ databases">
        <title>Genomic Encyclopedia of Type Strains, Phase III (KMG-III): the genomes of soil and plant-associated and newly described type strains.</title>
        <authorList>
            <person name="Whitman W."/>
        </authorList>
    </citation>
    <scope>NUCLEOTIDE SEQUENCE [LARGE SCALE GENOMIC DNA]</scope>
    <source>
        <strain evidence="2 3">CECT 5885</strain>
    </source>
</reference>
<gene>
    <name evidence="2" type="ORF">FHS24_001370</name>
</gene>
<protein>
    <recommendedName>
        <fullName evidence="1">Hemerythrin-like domain-containing protein</fullName>
    </recommendedName>
</protein>
<evidence type="ECO:0000313" key="3">
    <source>
        <dbReference type="Proteomes" id="UP000588111"/>
    </source>
</evidence>
<dbReference type="AlphaFoldDB" id="A0A839TCK0"/>